<organism evidence="1 2">
    <name type="scientific">Mycolicibacillus koreensis</name>
    <dbReference type="NCBI Taxonomy" id="1069220"/>
    <lineage>
        <taxon>Bacteria</taxon>
        <taxon>Bacillati</taxon>
        <taxon>Actinomycetota</taxon>
        <taxon>Actinomycetes</taxon>
        <taxon>Mycobacteriales</taxon>
        <taxon>Mycobacteriaceae</taxon>
        <taxon>Mycolicibacillus</taxon>
    </lineage>
</organism>
<sequence>MAAIAPGRRRRAHRVLALVMLPLLIVMPRAVAEPQVIISAHSEQTLAALLAERNKAQPDQRAQVISAGFLGTPYGANTLIGSAAEPEQLVVDLDAVDCFTYADYVEALKRSSDRKHFLSALRTVRYGDGVVDFTHRKHFFTDWAAVKPAIATDITDTLGADTVRITKNLNDKGSGAVYLPGIPVIPREITYLPASAVDDTVVRGLRTGDYLGAYAVDDGLDVTHVGIFVNTPDGPVFRNASSLPADNKVVDTPLSDYLATVPGIVVLRPVQ</sequence>
<dbReference type="InterPro" id="IPR010846">
    <property type="entry name" value="AmiA-like"/>
</dbReference>
<evidence type="ECO:0000313" key="2">
    <source>
        <dbReference type="Proteomes" id="UP000193577"/>
    </source>
</evidence>
<dbReference type="Gene3D" id="1.10.3670.10">
    <property type="entry name" value="Putative xylanase like domain"/>
    <property type="match status" value="1"/>
</dbReference>
<comment type="caution">
    <text evidence="1">The sequence shown here is derived from an EMBL/GenBank/DDBJ whole genome shotgun (WGS) entry which is preliminary data.</text>
</comment>
<dbReference type="Proteomes" id="UP000193577">
    <property type="component" value="Unassembled WGS sequence"/>
</dbReference>
<evidence type="ECO:0000313" key="1">
    <source>
        <dbReference type="EMBL" id="OSC31803.1"/>
    </source>
</evidence>
<dbReference type="EMBL" id="NCXO01000041">
    <property type="protein sequence ID" value="OSC31803.1"/>
    <property type="molecule type" value="Genomic_DNA"/>
</dbReference>
<name>A0A7I7SGN5_9MYCO</name>
<dbReference type="InterPro" id="IPR038765">
    <property type="entry name" value="Papain-like_cys_pep_sf"/>
</dbReference>
<gene>
    <name evidence="1" type="ORF">B8W67_15770</name>
</gene>
<dbReference type="Pfam" id="PF07313">
    <property type="entry name" value="AmiA-like"/>
    <property type="match status" value="1"/>
</dbReference>
<dbReference type="Gene3D" id="2.30.260.10">
    <property type="entry name" value="putative xylanase like domain"/>
    <property type="match status" value="1"/>
</dbReference>
<accession>A0A7I7SGN5</accession>
<keyword evidence="2" id="KW-1185">Reference proteome</keyword>
<protein>
    <submittedName>
        <fullName evidence="1">Uncharacterized protein</fullName>
    </submittedName>
</protein>
<proteinExistence type="predicted"/>
<dbReference type="RefSeq" id="WP_085304930.1">
    <property type="nucleotide sequence ID" value="NZ_AP022594.1"/>
</dbReference>
<reference evidence="1 2" key="1">
    <citation type="submission" date="2017-04" db="EMBL/GenBank/DDBJ databases">
        <title>The new phylogeny of genus Mycobacterium.</title>
        <authorList>
            <person name="Tortoli E."/>
            <person name="Trovato A."/>
            <person name="Cirillo D.M."/>
        </authorList>
    </citation>
    <scope>NUCLEOTIDE SEQUENCE [LARGE SCALE GENOMIC DNA]</scope>
    <source>
        <strain evidence="1 2">KCTC 19819</strain>
    </source>
</reference>
<dbReference type="AlphaFoldDB" id="A0A7I7SGN5"/>
<dbReference type="OrthoDB" id="9796191at2"/>
<dbReference type="SUPFAM" id="SSF54001">
    <property type="entry name" value="Cysteine proteinases"/>
    <property type="match status" value="1"/>
</dbReference>